<comment type="subcellular location">
    <subcellularLocation>
        <location evidence="9">Cytoplasm</location>
    </subcellularLocation>
</comment>
<evidence type="ECO:0000256" key="8">
    <source>
        <dbReference type="ARBA" id="ARBA00029346"/>
    </source>
</evidence>
<evidence type="ECO:0000256" key="9">
    <source>
        <dbReference type="HAMAP-Rule" id="MF_00151"/>
    </source>
</evidence>
<name>A0A640SV10_9ACTN</name>
<reference evidence="11 12" key="1">
    <citation type="submission" date="2019-12" db="EMBL/GenBank/DDBJ databases">
        <title>Whole genome shotgun sequence of Streptomyces hygroscopicus subsp. glebosus NBRC 13786.</title>
        <authorList>
            <person name="Ichikawa N."/>
            <person name="Kimura A."/>
            <person name="Kitahashi Y."/>
            <person name="Komaki H."/>
            <person name="Tamura T."/>
        </authorList>
    </citation>
    <scope>NUCLEOTIDE SEQUENCE [LARGE SCALE GENOMIC DNA]</scope>
    <source>
        <strain evidence="11 12">NBRC 13786</strain>
    </source>
</reference>
<feature type="binding site" evidence="9">
    <location>
        <position position="45"/>
    </location>
    <ligand>
        <name>ATP</name>
        <dbReference type="ChEBI" id="CHEBI:30616"/>
    </ligand>
</feature>
<dbReference type="NCBIfam" id="TIGR00125">
    <property type="entry name" value="cyt_tran_rel"/>
    <property type="match status" value="1"/>
</dbReference>
<comment type="similarity">
    <text evidence="9">Belongs to the bacterial CoaD family.</text>
</comment>
<dbReference type="AlphaFoldDB" id="A0A640SV10"/>
<keyword evidence="7 9" id="KW-0173">Coenzyme A biosynthesis</keyword>
<dbReference type="InterPro" id="IPR004821">
    <property type="entry name" value="Cyt_trans-like"/>
</dbReference>
<dbReference type="GO" id="GO:0004595">
    <property type="term" value="F:pantetheine-phosphate adenylyltransferase activity"/>
    <property type="evidence" value="ECO:0007669"/>
    <property type="project" value="UniProtKB-UniRule"/>
</dbReference>
<gene>
    <name evidence="9 11" type="primary">coaD</name>
    <name evidence="11" type="ORF">Sgleb_21580</name>
</gene>
<protein>
    <recommendedName>
        <fullName evidence="9">Phosphopantetheine adenylyltransferase</fullName>
        <ecNumber evidence="9">2.7.7.3</ecNumber>
    </recommendedName>
    <alternativeName>
        <fullName evidence="9">Dephospho-CoA pyrophosphorylase</fullName>
    </alternativeName>
    <alternativeName>
        <fullName evidence="9">Pantetheine-phosphate adenylyltransferase</fullName>
        <shortName evidence="9">PPAT</shortName>
    </alternativeName>
</protein>
<keyword evidence="2 9" id="KW-0808">Transferase</keyword>
<feature type="binding site" evidence="9">
    <location>
        <position position="69"/>
    </location>
    <ligand>
        <name>substrate</name>
    </ligand>
</feature>
<keyword evidence="12" id="KW-1185">Reference proteome</keyword>
<feature type="site" description="Transition state stabilizer" evidence="9">
    <location>
        <position position="45"/>
    </location>
</feature>
<evidence type="ECO:0000256" key="3">
    <source>
        <dbReference type="ARBA" id="ARBA00022695"/>
    </source>
</evidence>
<dbReference type="GO" id="GO:0015937">
    <property type="term" value="P:coenzyme A biosynthetic process"/>
    <property type="evidence" value="ECO:0007669"/>
    <property type="project" value="UniProtKB-UniRule"/>
</dbReference>
<proteinExistence type="inferred from homology"/>
<evidence type="ECO:0000256" key="6">
    <source>
        <dbReference type="ARBA" id="ARBA00022842"/>
    </source>
</evidence>
<keyword evidence="4 9" id="KW-0547">Nucleotide-binding</keyword>
<keyword evidence="5 9" id="KW-0067">ATP-binding</keyword>
<feature type="binding site" evidence="9">
    <location>
        <position position="101"/>
    </location>
    <ligand>
        <name>substrate</name>
    </ligand>
</feature>
<evidence type="ECO:0000256" key="5">
    <source>
        <dbReference type="ARBA" id="ARBA00022840"/>
    </source>
</evidence>
<dbReference type="EC" id="2.7.7.3" evidence="9"/>
<dbReference type="GO" id="GO:0005524">
    <property type="term" value="F:ATP binding"/>
    <property type="evidence" value="ECO:0007669"/>
    <property type="project" value="UniProtKB-KW"/>
</dbReference>
<dbReference type="PANTHER" id="PTHR21342">
    <property type="entry name" value="PHOSPHOPANTETHEINE ADENYLYLTRANSFERASE"/>
    <property type="match status" value="1"/>
</dbReference>
<evidence type="ECO:0000256" key="7">
    <source>
        <dbReference type="ARBA" id="ARBA00022993"/>
    </source>
</evidence>
<organism evidence="11 12">
    <name type="scientific">Streptomyces glebosus</name>
    <dbReference type="NCBI Taxonomy" id="249580"/>
    <lineage>
        <taxon>Bacteria</taxon>
        <taxon>Bacillati</taxon>
        <taxon>Actinomycetota</taxon>
        <taxon>Actinomycetes</taxon>
        <taxon>Kitasatosporales</taxon>
        <taxon>Streptomycetaceae</taxon>
        <taxon>Streptomyces</taxon>
    </lineage>
</organism>
<dbReference type="GO" id="GO:0005737">
    <property type="term" value="C:cytoplasm"/>
    <property type="evidence" value="ECO:0007669"/>
    <property type="project" value="UniProtKB-SubCell"/>
</dbReference>
<evidence type="ECO:0000313" key="11">
    <source>
        <dbReference type="EMBL" id="GFE14111.1"/>
    </source>
</evidence>
<accession>A0A640SV10</accession>
<dbReference type="InterPro" id="IPR014729">
    <property type="entry name" value="Rossmann-like_a/b/a_fold"/>
</dbReference>
<evidence type="ECO:0000313" key="12">
    <source>
        <dbReference type="Proteomes" id="UP000430079"/>
    </source>
</evidence>
<dbReference type="PANTHER" id="PTHR21342:SF1">
    <property type="entry name" value="PHOSPHOPANTETHEINE ADENYLYLTRANSFERASE"/>
    <property type="match status" value="1"/>
</dbReference>
<feature type="binding site" evidence="9">
    <location>
        <begin position="150"/>
        <end position="156"/>
    </location>
    <ligand>
        <name>ATP</name>
        <dbReference type="ChEBI" id="CHEBI:30616"/>
    </ligand>
</feature>
<evidence type="ECO:0000256" key="4">
    <source>
        <dbReference type="ARBA" id="ARBA00022741"/>
    </source>
</evidence>
<dbReference type="SUPFAM" id="SSF52374">
    <property type="entry name" value="Nucleotidylyl transferase"/>
    <property type="match status" value="1"/>
</dbReference>
<comment type="cofactor">
    <cofactor evidence="9">
        <name>Mg(2+)</name>
        <dbReference type="ChEBI" id="CHEBI:18420"/>
    </cofactor>
</comment>
<dbReference type="EMBL" id="BLIO01000001">
    <property type="protein sequence ID" value="GFE14111.1"/>
    <property type="molecule type" value="Genomic_DNA"/>
</dbReference>
<keyword evidence="6 9" id="KW-0460">Magnesium</keyword>
<dbReference type="Pfam" id="PF01467">
    <property type="entry name" value="CTP_transf_like"/>
    <property type="match status" value="1"/>
</dbReference>
<dbReference type="Proteomes" id="UP000430079">
    <property type="component" value="Unassembled WGS sequence"/>
</dbReference>
<feature type="binding site" evidence="9">
    <location>
        <begin position="37"/>
        <end position="38"/>
    </location>
    <ligand>
        <name>ATP</name>
        <dbReference type="ChEBI" id="CHEBI:30616"/>
    </ligand>
</feature>
<feature type="binding site" evidence="9">
    <location>
        <begin position="116"/>
        <end position="118"/>
    </location>
    <ligand>
        <name>ATP</name>
        <dbReference type="ChEBI" id="CHEBI:30616"/>
    </ligand>
</feature>
<evidence type="ECO:0000259" key="10">
    <source>
        <dbReference type="Pfam" id="PF01467"/>
    </source>
</evidence>
<feature type="binding site" evidence="9">
    <location>
        <position position="37"/>
    </location>
    <ligand>
        <name>substrate</name>
    </ligand>
</feature>
<dbReference type="NCBIfam" id="TIGR01510">
    <property type="entry name" value="coaD_prev_kdtB"/>
    <property type="match status" value="1"/>
</dbReference>
<keyword evidence="1 9" id="KW-0963">Cytoplasm</keyword>
<dbReference type="Gene3D" id="3.40.50.620">
    <property type="entry name" value="HUPs"/>
    <property type="match status" value="1"/>
</dbReference>
<dbReference type="HAMAP" id="MF_00151">
    <property type="entry name" value="PPAT_bact"/>
    <property type="match status" value="1"/>
</dbReference>
<evidence type="ECO:0000256" key="1">
    <source>
        <dbReference type="ARBA" id="ARBA00022490"/>
    </source>
</evidence>
<comment type="catalytic activity">
    <reaction evidence="8 9">
        <text>(R)-4'-phosphopantetheine + ATP + H(+) = 3'-dephospho-CoA + diphosphate</text>
        <dbReference type="Rhea" id="RHEA:19801"/>
        <dbReference type="ChEBI" id="CHEBI:15378"/>
        <dbReference type="ChEBI" id="CHEBI:30616"/>
        <dbReference type="ChEBI" id="CHEBI:33019"/>
        <dbReference type="ChEBI" id="CHEBI:57328"/>
        <dbReference type="ChEBI" id="CHEBI:61723"/>
        <dbReference type="EC" id="2.7.7.3"/>
    </reaction>
</comment>
<sequence length="188" mass="21100">MVRSRRFDVRRIDVSKRVMTGSESEETELRRAVCPGSFDPITNGHLDIIARASKLYDVVHVAVMINQSKQGLFTVDERIDLIRRATAEYGNVEVEAFHGLLVDFCKQRDIPAIVKGLRAVSDFDYELQMAQMNNGLSGVETLFVPTNPTYSFLSSSLVKEVAAWGGDVSHLVPPFVLEALTERLRKKD</sequence>
<comment type="caution">
    <text evidence="11">The sequence shown here is derived from an EMBL/GenBank/DDBJ whole genome shotgun (WGS) entry which is preliminary data.</text>
</comment>
<dbReference type="UniPathway" id="UPA00241">
    <property type="reaction ID" value="UER00355"/>
</dbReference>
<feature type="binding site" evidence="9">
    <location>
        <position position="115"/>
    </location>
    <ligand>
        <name>substrate</name>
    </ligand>
</feature>
<keyword evidence="3 9" id="KW-0548">Nucleotidyltransferase</keyword>
<comment type="subunit">
    <text evidence="9">Homohexamer.</text>
</comment>
<evidence type="ECO:0000256" key="2">
    <source>
        <dbReference type="ARBA" id="ARBA00022679"/>
    </source>
</evidence>
<feature type="binding site" evidence="9">
    <location>
        <position position="126"/>
    </location>
    <ligand>
        <name>ATP</name>
        <dbReference type="ChEBI" id="CHEBI:30616"/>
    </ligand>
</feature>
<comment type="pathway">
    <text evidence="9">Cofactor biosynthesis; coenzyme A biosynthesis; CoA from (R)-pantothenate: step 4/5.</text>
</comment>
<dbReference type="InterPro" id="IPR001980">
    <property type="entry name" value="PPAT"/>
</dbReference>
<dbReference type="PRINTS" id="PR01020">
    <property type="entry name" value="LPSBIOSNTHSS"/>
</dbReference>
<comment type="function">
    <text evidence="9">Reversibly transfers an adenylyl group from ATP to 4'-phosphopantetheine, yielding dephospho-CoA (dPCoA) and pyrophosphate.</text>
</comment>
<dbReference type="CDD" id="cd02163">
    <property type="entry name" value="PPAT"/>
    <property type="match status" value="1"/>
</dbReference>
<feature type="domain" description="Cytidyltransferase-like" evidence="10">
    <location>
        <begin position="33"/>
        <end position="160"/>
    </location>
</feature>